<feature type="chain" id="PRO_5046423973" evidence="1">
    <location>
        <begin position="27"/>
        <end position="454"/>
    </location>
</feature>
<evidence type="ECO:0000313" key="5">
    <source>
        <dbReference type="Proteomes" id="UP001296873"/>
    </source>
</evidence>
<dbReference type="InterPro" id="IPR011249">
    <property type="entry name" value="Metalloenz_LuxS/M16"/>
</dbReference>
<dbReference type="EMBL" id="NRRL01000017">
    <property type="protein sequence ID" value="MBK1668118.1"/>
    <property type="molecule type" value="Genomic_DNA"/>
</dbReference>
<feature type="domain" description="Peptidase M16 N-terminal" evidence="2">
    <location>
        <begin position="43"/>
        <end position="186"/>
    </location>
</feature>
<organism evidence="4 5">
    <name type="scientific">Rhodovibrio sodomensis</name>
    <dbReference type="NCBI Taxonomy" id="1088"/>
    <lineage>
        <taxon>Bacteria</taxon>
        <taxon>Pseudomonadati</taxon>
        <taxon>Pseudomonadota</taxon>
        <taxon>Alphaproteobacteria</taxon>
        <taxon>Rhodospirillales</taxon>
        <taxon>Rhodovibrionaceae</taxon>
        <taxon>Rhodovibrio</taxon>
    </lineage>
</organism>
<evidence type="ECO:0000259" key="2">
    <source>
        <dbReference type="Pfam" id="PF00675"/>
    </source>
</evidence>
<dbReference type="Pfam" id="PF00675">
    <property type="entry name" value="Peptidase_M16"/>
    <property type="match status" value="1"/>
</dbReference>
<dbReference type="PANTHER" id="PTHR11851:SF224">
    <property type="entry name" value="PROCESSING PROTEASE"/>
    <property type="match status" value="1"/>
</dbReference>
<protein>
    <submittedName>
        <fullName evidence="4">Peptidase M16</fullName>
    </submittedName>
</protein>
<dbReference type="InterPro" id="IPR011765">
    <property type="entry name" value="Pept_M16_N"/>
</dbReference>
<evidence type="ECO:0000313" key="4">
    <source>
        <dbReference type="EMBL" id="MBK1668118.1"/>
    </source>
</evidence>
<keyword evidence="1" id="KW-0732">Signal</keyword>
<dbReference type="SUPFAM" id="SSF63411">
    <property type="entry name" value="LuxS/MPP-like metallohydrolase"/>
    <property type="match status" value="2"/>
</dbReference>
<dbReference type="Gene3D" id="3.30.830.10">
    <property type="entry name" value="Metalloenzyme, LuxS/M16 peptidase-like"/>
    <property type="match status" value="2"/>
</dbReference>
<evidence type="ECO:0000256" key="1">
    <source>
        <dbReference type="SAM" id="SignalP"/>
    </source>
</evidence>
<feature type="signal peptide" evidence="1">
    <location>
        <begin position="1"/>
        <end position="26"/>
    </location>
</feature>
<feature type="domain" description="Peptidase M16 C-terminal" evidence="3">
    <location>
        <begin position="192"/>
        <end position="368"/>
    </location>
</feature>
<dbReference type="InterPro" id="IPR007863">
    <property type="entry name" value="Peptidase_M16_C"/>
</dbReference>
<dbReference type="InterPro" id="IPR050361">
    <property type="entry name" value="MPP/UQCRC_Complex"/>
</dbReference>
<reference evidence="4 5" key="1">
    <citation type="journal article" date="2020" name="Microorganisms">
        <title>Osmotic Adaptation and Compatible Solute Biosynthesis of Phototrophic Bacteria as Revealed from Genome Analyses.</title>
        <authorList>
            <person name="Imhoff J.F."/>
            <person name="Rahn T."/>
            <person name="Kunzel S."/>
            <person name="Keller A."/>
            <person name="Neulinger S.C."/>
        </authorList>
    </citation>
    <scope>NUCLEOTIDE SEQUENCE [LARGE SCALE GENOMIC DNA]</scope>
    <source>
        <strain evidence="4 5">DSM 9895</strain>
    </source>
</reference>
<dbReference type="Pfam" id="PF05193">
    <property type="entry name" value="Peptidase_M16_C"/>
    <property type="match status" value="1"/>
</dbReference>
<sequence>MIPARAAVAALALLALAAASAGSARAVEVQKVVSDSGITAWLVEDHSNPILSVKLAFRGGAALDPEDKPGLANLVSATIDEGAGEMTSQEFQQALSQKAIKLSFGVGSDAFYGSLKTLTEHRDRAFELLELALTEPRFDAEPVQRIKSQIQVSLARQSQDPRSVANRTLDKLMFPDHPYGQPIDGTQASLRRITRQDLHDFVETRFARDRLMVGVVGDITPEQLKPLLDQAFADLPRTTGDVPQVADVQPKGAGETVVVQKNVPQSWVVFGHGGIARDDPDYYAASLVNYILGGGSFASRLFEEVREQRGLAYSVYTYLKPLDHSSVMGGGLGTGNAGVGKALEVVRREWRRMAKNGPTQQELADAKTYMTGSFPLRLSSTSNIASILVAMQQENLGMDYMNERRQLIESVTLDQAKRVAGELLSADELAVVVVGQPKGVEPTREAPQIGDGAS</sequence>
<dbReference type="Proteomes" id="UP001296873">
    <property type="component" value="Unassembled WGS sequence"/>
</dbReference>
<keyword evidence="5" id="KW-1185">Reference proteome</keyword>
<dbReference type="PANTHER" id="PTHR11851">
    <property type="entry name" value="METALLOPROTEASE"/>
    <property type="match status" value="1"/>
</dbReference>
<comment type="caution">
    <text evidence="4">The sequence shown here is derived from an EMBL/GenBank/DDBJ whole genome shotgun (WGS) entry which is preliminary data.</text>
</comment>
<evidence type="ECO:0000259" key="3">
    <source>
        <dbReference type="Pfam" id="PF05193"/>
    </source>
</evidence>
<accession>A0ABS1DF01</accession>
<gene>
    <name evidence="4" type="ORF">CKO28_08725</name>
</gene>
<proteinExistence type="predicted"/>
<name>A0ABS1DF01_9PROT</name>